<dbReference type="SUPFAM" id="SSF46565">
    <property type="entry name" value="Chaperone J-domain"/>
    <property type="match status" value="1"/>
</dbReference>
<evidence type="ECO:0000313" key="1">
    <source>
        <dbReference type="EMBL" id="NYZ20689.1"/>
    </source>
</evidence>
<dbReference type="RefSeq" id="WP_180282449.1">
    <property type="nucleotide sequence ID" value="NZ_JABFDB010000008.1"/>
</dbReference>
<gene>
    <name evidence="1" type="ORF">HND93_13285</name>
</gene>
<dbReference type="PANTHER" id="PTHR14021">
    <property type="entry name" value="IRON-SULFUR CLUSTER CO-CHAPERONE PROTEIN HSCB"/>
    <property type="match status" value="1"/>
</dbReference>
<dbReference type="EMBL" id="JABFDB010000008">
    <property type="protein sequence ID" value="NYZ20689.1"/>
    <property type="molecule type" value="Genomic_DNA"/>
</dbReference>
<dbReference type="InterPro" id="IPR004640">
    <property type="entry name" value="HscB"/>
</dbReference>
<accession>A0ABX2TCD8</accession>
<dbReference type="PANTHER" id="PTHR14021:SF15">
    <property type="entry name" value="IRON-SULFUR CLUSTER CO-CHAPERONE PROTEIN HSCB"/>
    <property type="match status" value="1"/>
</dbReference>
<evidence type="ECO:0000313" key="2">
    <source>
        <dbReference type="Proteomes" id="UP000584642"/>
    </source>
</evidence>
<name>A0ABX2TCD8_9PROT</name>
<dbReference type="Proteomes" id="UP000584642">
    <property type="component" value="Unassembled WGS sequence"/>
</dbReference>
<reference evidence="1 2" key="1">
    <citation type="submission" date="2020-05" db="EMBL/GenBank/DDBJ databases">
        <title>Azospirillum oleiclasticum sp. nov, a nitrogen-fixing and heavy crude oil-emulsifying bacterium isolated from the crude oil of Yumen Oilfield.</title>
        <authorList>
            <person name="Wu D."/>
            <person name="Cai M."/>
            <person name="Zhang X."/>
        </authorList>
    </citation>
    <scope>NUCLEOTIDE SEQUENCE [LARGE SCALE GENOMIC DNA]</scope>
    <source>
        <strain evidence="1 2">ROY-1-1-2</strain>
    </source>
</reference>
<sequence length="212" mass="22465">MTRSDSGGDHRGPRISGIIEGDLQPCWLCGRSVAARALFCHACGAVQPPRALDHFARLGMERRFDIDLETLAKQRTGLSRALEPGRFTARGARQQALARQQADALDAAYAVLHDPVSRARYLLELDGGTPATLDAADPETTALRAELAAATDALAIDRLGAEVTRRIAAGIRDLATAFRGGATELAASTLSRVEALESIAAEARAKRAGLTP</sequence>
<proteinExistence type="predicted"/>
<comment type="caution">
    <text evidence="1">The sequence shown here is derived from an EMBL/GenBank/DDBJ whole genome shotgun (WGS) entry which is preliminary data.</text>
</comment>
<keyword evidence="2" id="KW-1185">Reference proteome</keyword>
<dbReference type="Gene3D" id="1.10.287.110">
    <property type="entry name" value="DnaJ domain"/>
    <property type="match status" value="1"/>
</dbReference>
<dbReference type="InterPro" id="IPR036869">
    <property type="entry name" value="J_dom_sf"/>
</dbReference>
<protein>
    <submittedName>
        <fullName evidence="1">Molecular chaperone DnaJ</fullName>
    </submittedName>
</protein>
<organism evidence="1 2">
    <name type="scientific">Azospirillum oleiclasticum</name>
    <dbReference type="NCBI Taxonomy" id="2735135"/>
    <lineage>
        <taxon>Bacteria</taxon>
        <taxon>Pseudomonadati</taxon>
        <taxon>Pseudomonadota</taxon>
        <taxon>Alphaproteobacteria</taxon>
        <taxon>Rhodospirillales</taxon>
        <taxon>Azospirillaceae</taxon>
        <taxon>Azospirillum</taxon>
    </lineage>
</organism>